<keyword evidence="4" id="KW-1185">Reference proteome</keyword>
<protein>
    <submittedName>
        <fullName evidence="3">TatD DNase family protein</fullName>
    </submittedName>
</protein>
<dbReference type="RefSeq" id="WP_089774778.1">
    <property type="nucleotide sequence ID" value="NZ_FNTX01000002.1"/>
</dbReference>
<dbReference type="STRING" id="648782.SAMN04488554_3864"/>
<dbReference type="SUPFAM" id="SSF51556">
    <property type="entry name" value="Metallo-dependent hydrolases"/>
    <property type="match status" value="1"/>
</dbReference>
<feature type="binding site" evidence="2">
    <location>
        <position position="200"/>
    </location>
    <ligand>
        <name>a divalent metal cation</name>
        <dbReference type="ChEBI" id="CHEBI:60240"/>
        <label>2</label>
    </ligand>
</feature>
<proteinExistence type="predicted"/>
<feature type="binding site" evidence="2">
    <location>
        <position position="26"/>
    </location>
    <ligand>
        <name>a divalent metal cation</name>
        <dbReference type="ChEBI" id="CHEBI:60240"/>
        <label>1</label>
    </ligand>
</feature>
<keyword evidence="2" id="KW-0479">Metal-binding</keyword>
<gene>
    <name evidence="3" type="ORF">SAMN04488554_3864</name>
</gene>
<organism evidence="3 4">
    <name type="scientific">Ruania alba</name>
    <dbReference type="NCBI Taxonomy" id="648782"/>
    <lineage>
        <taxon>Bacteria</taxon>
        <taxon>Bacillati</taxon>
        <taxon>Actinomycetota</taxon>
        <taxon>Actinomycetes</taxon>
        <taxon>Micrococcales</taxon>
        <taxon>Ruaniaceae</taxon>
        <taxon>Ruania</taxon>
    </lineage>
</organism>
<evidence type="ECO:0000313" key="3">
    <source>
        <dbReference type="EMBL" id="SEE95657.1"/>
    </source>
</evidence>
<dbReference type="PANTHER" id="PTHR46124">
    <property type="entry name" value="D-AMINOACYL-TRNA DEACYLASE"/>
    <property type="match status" value="1"/>
</dbReference>
<dbReference type="Proteomes" id="UP000199220">
    <property type="component" value="Unassembled WGS sequence"/>
</dbReference>
<name>A0A1H5N3Y2_9MICO</name>
<accession>A0A1H5N3Y2</accession>
<reference evidence="4" key="1">
    <citation type="submission" date="2016-10" db="EMBL/GenBank/DDBJ databases">
        <authorList>
            <person name="Varghese N."/>
            <person name="Submissions S."/>
        </authorList>
    </citation>
    <scope>NUCLEOTIDE SEQUENCE [LARGE SCALE GENOMIC DNA]</scope>
    <source>
        <strain evidence="4">DSM 21368</strain>
    </source>
</reference>
<feature type="binding site" evidence="2">
    <location>
        <position position="176"/>
    </location>
    <ligand>
        <name>a divalent metal cation</name>
        <dbReference type="ChEBI" id="CHEBI:60240"/>
        <label>2</label>
    </ligand>
</feature>
<dbReference type="InterPro" id="IPR018228">
    <property type="entry name" value="DNase_TatD-rel_CS"/>
</dbReference>
<dbReference type="PIRSF" id="PIRSF005902">
    <property type="entry name" value="DNase_TatD"/>
    <property type="match status" value="1"/>
</dbReference>
<dbReference type="EMBL" id="FNTX01000002">
    <property type="protein sequence ID" value="SEE95657.1"/>
    <property type="molecule type" value="Genomic_DNA"/>
</dbReference>
<dbReference type="InterPro" id="IPR001130">
    <property type="entry name" value="TatD-like"/>
</dbReference>
<dbReference type="PANTHER" id="PTHR46124:SF2">
    <property type="entry name" value="D-AMINOACYL-TRNA DEACYLASE"/>
    <property type="match status" value="1"/>
</dbReference>
<dbReference type="PROSITE" id="PS01090">
    <property type="entry name" value="TATD_2"/>
    <property type="match status" value="1"/>
</dbReference>
<evidence type="ECO:0000256" key="2">
    <source>
        <dbReference type="PIRSR" id="PIRSR005902-1"/>
    </source>
</evidence>
<sequence length="302" mass="32414">MARKREKGFPPTPEPLPVAVVDNHTHLESIADVLPDGVADPGLTGHLEQGRAVGVDALVQIGCDLDSARWSVQAAQEHPVLVAGVAIHPNEAVLHAGVREVAPDGLEPDPAPRHQVSLDDAIAEIAELARADRVRTVGESGLDYFRAGELGRAAQRESFRAHIALAKELDLPLQIHDREAHEDVLAVLAADGAPARTVFHCFSGDAAMARECVARGYYLSFSGTVTFSKSEELRRAAAEAPLDHVLVETDAPYLTPHPYRGRPNAPYLVPVTLGVIASVREEPLEALCTAVRTTSEALYGPW</sequence>
<dbReference type="OrthoDB" id="9810005at2"/>
<dbReference type="GO" id="GO:0046872">
    <property type="term" value="F:metal ion binding"/>
    <property type="evidence" value="ECO:0007669"/>
    <property type="project" value="UniProtKB-KW"/>
</dbReference>
<dbReference type="GO" id="GO:0016788">
    <property type="term" value="F:hydrolase activity, acting on ester bonds"/>
    <property type="evidence" value="ECO:0007669"/>
    <property type="project" value="InterPro"/>
</dbReference>
<feature type="binding site" evidence="2">
    <location>
        <position position="250"/>
    </location>
    <ligand>
        <name>a divalent metal cation</name>
        <dbReference type="ChEBI" id="CHEBI:60240"/>
        <label>1</label>
    </ligand>
</feature>
<feature type="binding site" evidence="2">
    <location>
        <position position="139"/>
    </location>
    <ligand>
        <name>a divalent metal cation</name>
        <dbReference type="ChEBI" id="CHEBI:60240"/>
        <label>1</label>
    </ligand>
</feature>
<keyword evidence="1" id="KW-0378">Hydrolase</keyword>
<evidence type="ECO:0000256" key="1">
    <source>
        <dbReference type="ARBA" id="ARBA00022801"/>
    </source>
</evidence>
<dbReference type="AlphaFoldDB" id="A0A1H5N3Y2"/>
<dbReference type="Pfam" id="PF01026">
    <property type="entry name" value="TatD_DNase"/>
    <property type="match status" value="1"/>
</dbReference>
<dbReference type="InterPro" id="IPR032466">
    <property type="entry name" value="Metal_Hydrolase"/>
</dbReference>
<dbReference type="CDD" id="cd01310">
    <property type="entry name" value="TatD_DNAse"/>
    <property type="match status" value="1"/>
</dbReference>
<dbReference type="GO" id="GO:0005829">
    <property type="term" value="C:cytosol"/>
    <property type="evidence" value="ECO:0007669"/>
    <property type="project" value="TreeGrafter"/>
</dbReference>
<feature type="binding site" evidence="2">
    <location>
        <position position="24"/>
    </location>
    <ligand>
        <name>a divalent metal cation</name>
        <dbReference type="ChEBI" id="CHEBI:60240"/>
        <label>1</label>
    </ligand>
</feature>
<dbReference type="Gene3D" id="3.20.20.140">
    <property type="entry name" value="Metal-dependent hydrolases"/>
    <property type="match status" value="1"/>
</dbReference>
<evidence type="ECO:0000313" key="4">
    <source>
        <dbReference type="Proteomes" id="UP000199220"/>
    </source>
</evidence>